<keyword evidence="4" id="KW-1185">Reference proteome</keyword>
<feature type="transmembrane region" description="Helical" evidence="1">
    <location>
        <begin position="153"/>
        <end position="175"/>
    </location>
</feature>
<keyword evidence="3" id="KW-0378">Hydrolase</keyword>
<evidence type="ECO:0000313" key="4">
    <source>
        <dbReference type="Proteomes" id="UP001281305"/>
    </source>
</evidence>
<dbReference type="Proteomes" id="UP001281305">
    <property type="component" value="Chromosome"/>
</dbReference>
<keyword evidence="1" id="KW-0472">Membrane</keyword>
<feature type="transmembrane region" description="Helical" evidence="1">
    <location>
        <begin position="32"/>
        <end position="51"/>
    </location>
</feature>
<protein>
    <submittedName>
        <fullName evidence="3">Prepilin peptidase</fullName>
        <ecNumber evidence="3">3.4.23.43</ecNumber>
    </submittedName>
</protein>
<name>A0ABZ2TBV0_9RHOB</name>
<gene>
    <name evidence="3" type="ORF">RZS32_012295</name>
</gene>
<keyword evidence="1" id="KW-1133">Transmembrane helix</keyword>
<dbReference type="RefSeq" id="WP_317057265.1">
    <property type="nucleotide sequence ID" value="NZ_CP146606.1"/>
</dbReference>
<dbReference type="InterPro" id="IPR000045">
    <property type="entry name" value="Prepilin_IV_endopep_pep"/>
</dbReference>
<proteinExistence type="predicted"/>
<evidence type="ECO:0000256" key="1">
    <source>
        <dbReference type="SAM" id="Phobius"/>
    </source>
</evidence>
<evidence type="ECO:0000259" key="2">
    <source>
        <dbReference type="Pfam" id="PF01478"/>
    </source>
</evidence>
<dbReference type="Pfam" id="PF01478">
    <property type="entry name" value="Peptidase_A24"/>
    <property type="match status" value="1"/>
</dbReference>
<feature type="domain" description="Prepilin type IV endopeptidase peptidase" evidence="2">
    <location>
        <begin position="14"/>
        <end position="116"/>
    </location>
</feature>
<keyword evidence="1" id="KW-0812">Transmembrane</keyword>
<evidence type="ECO:0000313" key="3">
    <source>
        <dbReference type="EMBL" id="WYK17193.1"/>
    </source>
</evidence>
<organism evidence="3 4">
    <name type="scientific">Roseovarius rhodophyticola</name>
    <dbReference type="NCBI Taxonomy" id="3080827"/>
    <lineage>
        <taxon>Bacteria</taxon>
        <taxon>Pseudomonadati</taxon>
        <taxon>Pseudomonadota</taxon>
        <taxon>Alphaproteobacteria</taxon>
        <taxon>Rhodobacterales</taxon>
        <taxon>Roseobacteraceae</taxon>
        <taxon>Roseovarius</taxon>
    </lineage>
</organism>
<dbReference type="EC" id="3.4.23.43" evidence="3"/>
<dbReference type="Gene3D" id="1.20.120.1220">
    <property type="match status" value="1"/>
</dbReference>
<feature type="transmembrane region" description="Helical" evidence="1">
    <location>
        <begin position="6"/>
        <end position="25"/>
    </location>
</feature>
<sequence>MQIDAVQATLFALFAVPLCILTFYVDMKYKRITNLTVWAVFLVFVIIGFFTLPFTDFLWRFAHYGAAFAYGFVLWMARQMGAGDVKFMAAAAPYVHPGDIVTVLFILAAACFGSALAVLGVYKSPLTKLAPDWASWAAKNPKNTDSVGKGQKFTIPFGTALGLTLACYLVMGAIWGQ</sequence>
<reference evidence="3 4" key="1">
    <citation type="submission" date="2024-02" db="EMBL/GenBank/DDBJ databases">
        <title>Roseovarius strain W115 nov., isolated from a marine algae.</title>
        <authorList>
            <person name="Lee M.W."/>
            <person name="Lee J.K."/>
            <person name="Kim J.M."/>
            <person name="Choi D.G."/>
            <person name="Baek J.H."/>
            <person name="Bayburt H."/>
            <person name="Jung J.J."/>
            <person name="Han D.M."/>
            <person name="Jeon C.O."/>
        </authorList>
    </citation>
    <scope>NUCLEOTIDE SEQUENCE [LARGE SCALE GENOMIC DNA]</scope>
    <source>
        <strain evidence="3 4">W115</strain>
    </source>
</reference>
<feature type="transmembrane region" description="Helical" evidence="1">
    <location>
        <begin position="98"/>
        <end position="122"/>
    </location>
</feature>
<accession>A0ABZ2TBV0</accession>
<dbReference type="EMBL" id="CP146606">
    <property type="protein sequence ID" value="WYK17193.1"/>
    <property type="molecule type" value="Genomic_DNA"/>
</dbReference>
<dbReference type="GO" id="GO:0004190">
    <property type="term" value="F:aspartic-type endopeptidase activity"/>
    <property type="evidence" value="ECO:0007669"/>
    <property type="project" value="UniProtKB-EC"/>
</dbReference>